<comment type="caution">
    <text evidence="2">The sequence shown here is derived from an EMBL/GenBank/DDBJ whole genome shotgun (WGS) entry which is preliminary data.</text>
</comment>
<keyword evidence="3" id="KW-1185">Reference proteome</keyword>
<accession>A0A840UQD0</accession>
<proteinExistence type="predicted"/>
<dbReference type="RefSeq" id="WP_183351182.1">
    <property type="nucleotide sequence ID" value="NZ_JACHEO010000012.1"/>
</dbReference>
<gene>
    <name evidence="2" type="ORF">HNQ81_002173</name>
</gene>
<feature type="transmembrane region" description="Helical" evidence="1">
    <location>
        <begin position="38"/>
        <end position="57"/>
    </location>
</feature>
<reference evidence="2 3" key="1">
    <citation type="submission" date="2020-08" db="EMBL/GenBank/DDBJ databases">
        <title>Genomic Encyclopedia of Type Strains, Phase IV (KMG-IV): sequencing the most valuable type-strain genomes for metagenomic binning, comparative biology and taxonomic classification.</title>
        <authorList>
            <person name="Goeker M."/>
        </authorList>
    </citation>
    <scope>NUCLEOTIDE SEQUENCE [LARGE SCALE GENOMIC DNA]</scope>
    <source>
        <strain evidence="2 3">DSM 28570</strain>
    </source>
</reference>
<evidence type="ECO:0000313" key="2">
    <source>
        <dbReference type="EMBL" id="MBB5348437.1"/>
    </source>
</evidence>
<name>A0A840UQD0_9BACT</name>
<keyword evidence="1" id="KW-1133">Transmembrane helix</keyword>
<dbReference type="Proteomes" id="UP000539642">
    <property type="component" value="Unassembled WGS sequence"/>
</dbReference>
<feature type="transmembrane region" description="Helical" evidence="1">
    <location>
        <begin position="63"/>
        <end position="81"/>
    </location>
</feature>
<evidence type="ECO:0000313" key="3">
    <source>
        <dbReference type="Proteomes" id="UP000539642"/>
    </source>
</evidence>
<dbReference type="EMBL" id="JACHEO010000012">
    <property type="protein sequence ID" value="MBB5348437.1"/>
    <property type="molecule type" value="Genomic_DNA"/>
</dbReference>
<evidence type="ECO:0000256" key="1">
    <source>
        <dbReference type="SAM" id="Phobius"/>
    </source>
</evidence>
<keyword evidence="1" id="KW-0472">Membrane</keyword>
<dbReference type="AlphaFoldDB" id="A0A840UQD0"/>
<protein>
    <submittedName>
        <fullName evidence="2">Uncharacterized protein</fullName>
    </submittedName>
</protein>
<sequence length="96" mass="11045">MNVFVLFLLSFIGTLPLVFLCFFSIALVFNRKIVPKKVLLIWFLFTWIIATIFTAMMGPLNPSPFLAPIVLSAVVNSWLYFSHRDGKKKTFLSKRT</sequence>
<keyword evidence="1" id="KW-0812">Transmembrane</keyword>
<feature type="transmembrane region" description="Helical" evidence="1">
    <location>
        <begin position="6"/>
        <end position="29"/>
    </location>
</feature>
<organism evidence="2 3">
    <name type="scientific">Desulfoprunum benzoelyticum</name>
    <dbReference type="NCBI Taxonomy" id="1506996"/>
    <lineage>
        <taxon>Bacteria</taxon>
        <taxon>Pseudomonadati</taxon>
        <taxon>Thermodesulfobacteriota</taxon>
        <taxon>Desulfobulbia</taxon>
        <taxon>Desulfobulbales</taxon>
        <taxon>Desulfobulbaceae</taxon>
        <taxon>Desulfoprunum</taxon>
    </lineage>
</organism>